<dbReference type="OrthoDB" id="9804023at2"/>
<dbReference type="PANTHER" id="PTHR33490">
    <property type="entry name" value="BLR5614 PROTEIN-RELATED"/>
    <property type="match status" value="1"/>
</dbReference>
<keyword evidence="3" id="KW-1185">Reference proteome</keyword>
<dbReference type="RefSeq" id="WP_107966898.1">
    <property type="nucleotide sequence ID" value="NZ_NWBU01000005.1"/>
</dbReference>
<dbReference type="SUPFAM" id="SSF54001">
    <property type="entry name" value="Cysteine proteinases"/>
    <property type="match status" value="1"/>
</dbReference>
<feature type="domain" description="Transglutaminase-like" evidence="1">
    <location>
        <begin position="172"/>
        <end position="240"/>
    </location>
</feature>
<dbReference type="Pfam" id="PF01841">
    <property type="entry name" value="Transglut_core"/>
    <property type="match status" value="1"/>
</dbReference>
<dbReference type="EMBL" id="NWBU01000005">
    <property type="protein sequence ID" value="PTQ12035.1"/>
    <property type="molecule type" value="Genomic_DNA"/>
</dbReference>
<evidence type="ECO:0000313" key="3">
    <source>
        <dbReference type="Proteomes" id="UP000244162"/>
    </source>
</evidence>
<evidence type="ECO:0000259" key="1">
    <source>
        <dbReference type="SMART" id="SM00460"/>
    </source>
</evidence>
<sequence length="298" mass="32622">MLLTICHKTLYRYARPVTLLPHRMMLCPRGQHDLRLLATLLSCSPPAHLEWTQDVFGNIIATATFSDATDSLAVTSRMVVEQSATAWPVFAIAPRAHSFPFDYSEDELIDLGALRAPEHDDPDGRLRGWARGFIAAEPTDTLSLLKDINAGLLRHVAYRARDEEGTQPPLETLDRATGSCRDIAALFIDAARHLGFGARAVSGYLFDGQAGSDNGVPGSTHGWAEVYLPCAGWIAFDPTHARLGGANLVPVAVARNIGQIRPIEGRYVGAAEDFLDMRVEVTVTRGTRSKLRSGRERH</sequence>
<name>A0A2T5FZD2_9SPHN</name>
<accession>A0A2T5FZD2</accession>
<proteinExistence type="predicted"/>
<dbReference type="SMART" id="SM00460">
    <property type="entry name" value="TGc"/>
    <property type="match status" value="1"/>
</dbReference>
<protein>
    <submittedName>
        <fullName evidence="2">Transglutaminase</fullName>
    </submittedName>
</protein>
<gene>
    <name evidence="2" type="ORF">CLG96_05510</name>
</gene>
<evidence type="ECO:0000313" key="2">
    <source>
        <dbReference type="EMBL" id="PTQ12035.1"/>
    </source>
</evidence>
<dbReference type="Gene3D" id="3.10.620.30">
    <property type="match status" value="1"/>
</dbReference>
<dbReference type="InterPro" id="IPR038765">
    <property type="entry name" value="Papain-like_cys_pep_sf"/>
</dbReference>
<organism evidence="2 3">
    <name type="scientific">Sphingomonas oleivorans</name>
    <dbReference type="NCBI Taxonomy" id="1735121"/>
    <lineage>
        <taxon>Bacteria</taxon>
        <taxon>Pseudomonadati</taxon>
        <taxon>Pseudomonadota</taxon>
        <taxon>Alphaproteobacteria</taxon>
        <taxon>Sphingomonadales</taxon>
        <taxon>Sphingomonadaceae</taxon>
        <taxon>Sphingomonas</taxon>
    </lineage>
</organism>
<dbReference type="AlphaFoldDB" id="A0A2T5FZD2"/>
<dbReference type="Proteomes" id="UP000244162">
    <property type="component" value="Unassembled WGS sequence"/>
</dbReference>
<dbReference type="PANTHER" id="PTHR33490:SF1">
    <property type="entry name" value="SLL1233 PROTEIN"/>
    <property type="match status" value="1"/>
</dbReference>
<dbReference type="InterPro" id="IPR002931">
    <property type="entry name" value="Transglutaminase-like"/>
</dbReference>
<dbReference type="InterPro" id="IPR013589">
    <property type="entry name" value="Bac_transglu_N"/>
</dbReference>
<comment type="caution">
    <text evidence="2">The sequence shown here is derived from an EMBL/GenBank/DDBJ whole genome shotgun (WGS) entry which is preliminary data.</text>
</comment>
<dbReference type="Pfam" id="PF08379">
    <property type="entry name" value="Bact_transglu_N"/>
    <property type="match status" value="1"/>
</dbReference>
<reference evidence="2 3" key="1">
    <citation type="submission" date="2017-09" db="EMBL/GenBank/DDBJ databases">
        <title>Sphingomonas panjinensis sp.nov., isolated from oil-contaminated soil.</title>
        <authorList>
            <person name="Wang L."/>
            <person name="Chen L."/>
        </authorList>
    </citation>
    <scope>NUCLEOTIDE SEQUENCE [LARGE SCALE GENOMIC DNA]</scope>
    <source>
        <strain evidence="2 3">FW-11</strain>
    </source>
</reference>